<feature type="signal peptide" evidence="2">
    <location>
        <begin position="1"/>
        <end position="36"/>
    </location>
</feature>
<reference evidence="4 5" key="1">
    <citation type="submission" date="2019-06" db="EMBL/GenBank/DDBJ databases">
        <title>Sequencing the genomes of 1000 actinobacteria strains.</title>
        <authorList>
            <person name="Klenk H.-P."/>
        </authorList>
    </citation>
    <scope>NUCLEOTIDE SEQUENCE [LARGE SCALE GENOMIC DNA]</scope>
    <source>
        <strain evidence="4 5">DSM 45015</strain>
    </source>
</reference>
<sequence length="310" mass="33232">MRNGRRRNSPSGYGRHPRRAVRVAAFLATTALLTNAAACGGSSSPTGSAGPSGSADPAAQRGPGLDRQQHERVTTLLDRHTAEHEGRMSVVAREADSGLTYSYGKHRAFHTASLVKLEILFLLLLRAEEEDRALTGRERSLASAMIRSSDNGDTDELYTRVGAAEAMAEGHDLLGLERSGPSGDARWGVRTTTASDQMRVLRALVTDDSPLTQASQDYARELLADVAPGQSWGVSAAAGPSEEVELKNGWLPWRADSGRWVVNSAGHIVGEDREYLVVVLSGHHRDYSSGIARVEHVASEVVDALDTAAE</sequence>
<feature type="compositionally biased region" description="Low complexity" evidence="1">
    <location>
        <begin position="39"/>
        <end position="59"/>
    </location>
</feature>
<dbReference type="PANTHER" id="PTHR35333">
    <property type="entry name" value="BETA-LACTAMASE"/>
    <property type="match status" value="1"/>
</dbReference>
<name>A0A543NA31_9ACTN</name>
<evidence type="ECO:0000256" key="2">
    <source>
        <dbReference type="SAM" id="SignalP"/>
    </source>
</evidence>
<dbReference type="GO" id="GO:0008800">
    <property type="term" value="F:beta-lactamase activity"/>
    <property type="evidence" value="ECO:0007669"/>
    <property type="project" value="InterPro"/>
</dbReference>
<evidence type="ECO:0000313" key="4">
    <source>
        <dbReference type="EMBL" id="TQN28682.1"/>
    </source>
</evidence>
<feature type="region of interest" description="Disordered" evidence="1">
    <location>
        <begin position="39"/>
        <end position="69"/>
    </location>
</feature>
<gene>
    <name evidence="4" type="ORF">FHX37_4042</name>
</gene>
<dbReference type="InterPro" id="IPR045155">
    <property type="entry name" value="Beta-lactam_cat"/>
</dbReference>
<dbReference type="GO" id="GO:0046677">
    <property type="term" value="P:response to antibiotic"/>
    <property type="evidence" value="ECO:0007669"/>
    <property type="project" value="InterPro"/>
</dbReference>
<evidence type="ECO:0000313" key="5">
    <source>
        <dbReference type="Proteomes" id="UP000317422"/>
    </source>
</evidence>
<dbReference type="PANTHER" id="PTHR35333:SF3">
    <property type="entry name" value="BETA-LACTAMASE-TYPE TRANSPEPTIDASE FOLD CONTAINING PROTEIN"/>
    <property type="match status" value="1"/>
</dbReference>
<dbReference type="Pfam" id="PF13354">
    <property type="entry name" value="Beta-lactamase2"/>
    <property type="match status" value="1"/>
</dbReference>
<dbReference type="InterPro" id="IPR000871">
    <property type="entry name" value="Beta-lactam_class-A"/>
</dbReference>
<feature type="domain" description="Beta-lactamase class A catalytic" evidence="3">
    <location>
        <begin position="140"/>
        <end position="280"/>
    </location>
</feature>
<keyword evidence="2" id="KW-0732">Signal</keyword>
<dbReference type="SUPFAM" id="SSF56601">
    <property type="entry name" value="beta-lactamase/transpeptidase-like"/>
    <property type="match status" value="1"/>
</dbReference>
<dbReference type="RefSeq" id="WP_170181651.1">
    <property type="nucleotide sequence ID" value="NZ_VFQC01000002.1"/>
</dbReference>
<dbReference type="GO" id="GO:0030655">
    <property type="term" value="P:beta-lactam antibiotic catabolic process"/>
    <property type="evidence" value="ECO:0007669"/>
    <property type="project" value="InterPro"/>
</dbReference>
<dbReference type="EMBL" id="VFQC01000002">
    <property type="protein sequence ID" value="TQN28682.1"/>
    <property type="molecule type" value="Genomic_DNA"/>
</dbReference>
<organism evidence="4 5">
    <name type="scientific">Haloactinospora alba</name>
    <dbReference type="NCBI Taxonomy" id="405555"/>
    <lineage>
        <taxon>Bacteria</taxon>
        <taxon>Bacillati</taxon>
        <taxon>Actinomycetota</taxon>
        <taxon>Actinomycetes</taxon>
        <taxon>Streptosporangiales</taxon>
        <taxon>Nocardiopsidaceae</taxon>
        <taxon>Haloactinospora</taxon>
    </lineage>
</organism>
<dbReference type="InterPro" id="IPR012338">
    <property type="entry name" value="Beta-lactam/transpept-like"/>
</dbReference>
<keyword evidence="5" id="KW-1185">Reference proteome</keyword>
<dbReference type="Proteomes" id="UP000317422">
    <property type="component" value="Unassembled WGS sequence"/>
</dbReference>
<accession>A0A543NA31</accession>
<proteinExistence type="predicted"/>
<dbReference type="AlphaFoldDB" id="A0A543NA31"/>
<feature type="chain" id="PRO_5039400864" evidence="2">
    <location>
        <begin position="37"/>
        <end position="310"/>
    </location>
</feature>
<evidence type="ECO:0000256" key="1">
    <source>
        <dbReference type="SAM" id="MobiDB-lite"/>
    </source>
</evidence>
<protein>
    <submittedName>
        <fullName evidence="4">Beta-lactamase class A</fullName>
    </submittedName>
</protein>
<comment type="caution">
    <text evidence="4">The sequence shown here is derived from an EMBL/GenBank/DDBJ whole genome shotgun (WGS) entry which is preliminary data.</text>
</comment>
<dbReference type="Gene3D" id="3.40.710.10">
    <property type="entry name" value="DD-peptidase/beta-lactamase superfamily"/>
    <property type="match status" value="1"/>
</dbReference>
<evidence type="ECO:0000259" key="3">
    <source>
        <dbReference type="Pfam" id="PF13354"/>
    </source>
</evidence>